<dbReference type="GO" id="GO:0005730">
    <property type="term" value="C:nucleolus"/>
    <property type="evidence" value="ECO:0007669"/>
    <property type="project" value="UniProtKB-SubCell"/>
</dbReference>
<dbReference type="AlphaFoldDB" id="A0A7R8WVV5"/>
<protein>
    <submittedName>
        <fullName evidence="5">Uncharacterized protein</fullName>
    </submittedName>
</protein>
<evidence type="ECO:0000313" key="5">
    <source>
        <dbReference type="EMBL" id="CAD7236100.1"/>
    </source>
</evidence>
<dbReference type="PANTHER" id="PTHR19924:SF26">
    <property type="entry name" value="U3 SMALL NUCLEOLAR RNA-ASSOCIATED PROTEIN 15 HOMOLOG"/>
    <property type="match status" value="1"/>
</dbReference>
<dbReference type="SMART" id="SM00320">
    <property type="entry name" value="WD40"/>
    <property type="match status" value="5"/>
</dbReference>
<evidence type="ECO:0000256" key="2">
    <source>
        <dbReference type="ARBA" id="ARBA00022574"/>
    </source>
</evidence>
<feature type="non-terminal residue" evidence="5">
    <location>
        <position position="1"/>
    </location>
</feature>
<organism evidence="5">
    <name type="scientific">Cyprideis torosa</name>
    <dbReference type="NCBI Taxonomy" id="163714"/>
    <lineage>
        <taxon>Eukaryota</taxon>
        <taxon>Metazoa</taxon>
        <taxon>Ecdysozoa</taxon>
        <taxon>Arthropoda</taxon>
        <taxon>Crustacea</taxon>
        <taxon>Oligostraca</taxon>
        <taxon>Ostracoda</taxon>
        <taxon>Podocopa</taxon>
        <taxon>Podocopida</taxon>
        <taxon>Cytherocopina</taxon>
        <taxon>Cytheroidea</taxon>
        <taxon>Cytherideidae</taxon>
        <taxon>Cyprideis</taxon>
    </lineage>
</organism>
<proteinExistence type="predicted"/>
<evidence type="ECO:0000256" key="4">
    <source>
        <dbReference type="ARBA" id="ARBA00023242"/>
    </source>
</evidence>
<dbReference type="EMBL" id="OB676542">
    <property type="protein sequence ID" value="CAD7236100.1"/>
    <property type="molecule type" value="Genomic_DNA"/>
</dbReference>
<comment type="subcellular location">
    <subcellularLocation>
        <location evidence="1">Nucleus</location>
        <location evidence="1">Nucleolus</location>
    </subcellularLocation>
</comment>
<dbReference type="GO" id="GO:0006364">
    <property type="term" value="P:rRNA processing"/>
    <property type="evidence" value="ECO:0007669"/>
    <property type="project" value="TreeGrafter"/>
</dbReference>
<dbReference type="Pfam" id="PF00400">
    <property type="entry name" value="WD40"/>
    <property type="match status" value="4"/>
</dbReference>
<dbReference type="PANTHER" id="PTHR19924">
    <property type="entry name" value="UTP15 U3 SMALL NUCLEOLAR RNA-ASSOCIATED PROTEIN 15 FAMILY MEMBER"/>
    <property type="match status" value="1"/>
</dbReference>
<name>A0A7R8WVV5_9CRUS</name>
<dbReference type="OrthoDB" id="431715at2759"/>
<dbReference type="Gene3D" id="2.130.10.10">
    <property type="entry name" value="YVTN repeat-like/Quinoprotein amine dehydrogenase"/>
    <property type="match status" value="2"/>
</dbReference>
<dbReference type="GO" id="GO:0045943">
    <property type="term" value="P:positive regulation of transcription by RNA polymerase I"/>
    <property type="evidence" value="ECO:0007669"/>
    <property type="project" value="TreeGrafter"/>
</dbReference>
<gene>
    <name evidence="5" type="ORF">CTOB1V02_LOCUS13915</name>
</gene>
<reference evidence="5" key="1">
    <citation type="submission" date="2020-11" db="EMBL/GenBank/DDBJ databases">
        <authorList>
            <person name="Tran Van P."/>
        </authorList>
    </citation>
    <scope>NUCLEOTIDE SEQUENCE</scope>
</reference>
<dbReference type="InterPro" id="IPR015943">
    <property type="entry name" value="WD40/YVTN_repeat-like_dom_sf"/>
</dbReference>
<keyword evidence="2" id="KW-0853">WD repeat</keyword>
<keyword evidence="4" id="KW-0539">Nucleus</keyword>
<dbReference type="PROSITE" id="PS50082">
    <property type="entry name" value="WD_REPEATS_2"/>
    <property type="match status" value="2"/>
</dbReference>
<evidence type="ECO:0000256" key="1">
    <source>
        <dbReference type="ARBA" id="ARBA00004604"/>
    </source>
</evidence>
<dbReference type="InterPro" id="IPR036322">
    <property type="entry name" value="WD40_repeat_dom_sf"/>
</dbReference>
<dbReference type="InterPro" id="IPR001680">
    <property type="entry name" value="WD40_rpt"/>
</dbReference>
<sequence length="342" mass="37018">GSIYWKRLGNPVLIQDSGQIDFIHFSPVEPHYFAATSSAKVQIFHSQRTQIFKTLSRFTSGAFGGRFRSDGKLICCGSEENQVKLFNLSTKTILRILKGHTAPVRRVDFSCDGLKVVSFSDDQTVVRVWDLADEKEQGTYESHSDFIRAGVCHLSSPDLFLSGGYDGTVKLWDSRCSDAAVCSFSHGSPVECLSLVPSGGGTLLASAGGTEIHIWDLLQSRSGTLLASAGGTEIHIWDLLQSRSNSGSGKPLMTLCHHHKTNTCLSVVGGVRPSCDTRLLSGSLDPHVKIYDITDYSVVHSLTYPSPVLSLGVAENAELSPLPACFPTSLPVKAQWVGSVLF</sequence>
<evidence type="ECO:0000256" key="3">
    <source>
        <dbReference type="ARBA" id="ARBA00022737"/>
    </source>
</evidence>
<accession>A0A7R8WVV5</accession>
<keyword evidence="3" id="KW-0677">Repeat</keyword>
<dbReference type="SUPFAM" id="SSF50978">
    <property type="entry name" value="WD40 repeat-like"/>
    <property type="match status" value="1"/>
</dbReference>